<keyword evidence="6 13" id="KW-1278">Translocase</keyword>
<dbReference type="EC" id="7.1.1.-" evidence="13"/>
<evidence type="ECO:0000256" key="2">
    <source>
        <dbReference type="ARBA" id="ARBA00022692"/>
    </source>
</evidence>
<keyword evidence="2 13" id="KW-0812">Transmembrane</keyword>
<evidence type="ECO:0000313" key="15">
    <source>
        <dbReference type="Proteomes" id="UP000654482"/>
    </source>
</evidence>
<dbReference type="EMBL" id="JADEWZ010000006">
    <property type="protein sequence ID" value="MBE9115290.1"/>
    <property type="molecule type" value="Genomic_DNA"/>
</dbReference>
<proteinExistence type="inferred from homology"/>
<dbReference type="Proteomes" id="UP000654482">
    <property type="component" value="Unassembled WGS sequence"/>
</dbReference>
<gene>
    <name evidence="13 14" type="primary">ndhL</name>
    <name evidence="14" type="ORF">IQ249_05190</name>
</gene>
<dbReference type="PANTHER" id="PTHR36727:SF2">
    <property type="entry name" value="NAD(P)H-QUINONE OXIDOREDUCTASE SUBUNIT L, CHLOROPLASTIC"/>
    <property type="match status" value="1"/>
</dbReference>
<dbReference type="RefSeq" id="WP_194028386.1">
    <property type="nucleotide sequence ID" value="NZ_JADEWZ010000006.1"/>
</dbReference>
<dbReference type="InterPro" id="IPR019654">
    <property type="entry name" value="NADH-quinone_OxRdatse_su_L"/>
</dbReference>
<dbReference type="Pfam" id="PF10716">
    <property type="entry name" value="NdhL"/>
    <property type="match status" value="1"/>
</dbReference>
<reference evidence="14" key="1">
    <citation type="submission" date="2020-10" db="EMBL/GenBank/DDBJ databases">
        <authorList>
            <person name="Castelo-Branco R."/>
            <person name="Eusebio N."/>
            <person name="Adriana R."/>
            <person name="Vieira A."/>
            <person name="Brugerolle De Fraissinette N."/>
            <person name="Rezende De Castro R."/>
            <person name="Schneider M.P."/>
            <person name="Vasconcelos V."/>
            <person name="Leao P.N."/>
        </authorList>
    </citation>
    <scope>NUCLEOTIDE SEQUENCE</scope>
    <source>
        <strain evidence="14">LEGE 07157</strain>
    </source>
</reference>
<accession>A0A8J7B105</accession>
<feature type="transmembrane region" description="Helical" evidence="13">
    <location>
        <begin position="20"/>
        <end position="45"/>
    </location>
</feature>
<keyword evidence="13" id="KW-0813">Transport</keyword>
<evidence type="ECO:0000256" key="13">
    <source>
        <dbReference type="HAMAP-Rule" id="MF_01355"/>
    </source>
</evidence>
<comment type="catalytic activity">
    <reaction evidence="12 13">
        <text>a plastoquinone + NADH + (n+1) H(+)(in) = a plastoquinol + NAD(+) + n H(+)(out)</text>
        <dbReference type="Rhea" id="RHEA:42608"/>
        <dbReference type="Rhea" id="RHEA-COMP:9561"/>
        <dbReference type="Rhea" id="RHEA-COMP:9562"/>
        <dbReference type="ChEBI" id="CHEBI:15378"/>
        <dbReference type="ChEBI" id="CHEBI:17757"/>
        <dbReference type="ChEBI" id="CHEBI:57540"/>
        <dbReference type="ChEBI" id="CHEBI:57945"/>
        <dbReference type="ChEBI" id="CHEBI:62192"/>
    </reaction>
</comment>
<organism evidence="14 15">
    <name type="scientific">Lusitaniella coriacea LEGE 07157</name>
    <dbReference type="NCBI Taxonomy" id="945747"/>
    <lineage>
        <taxon>Bacteria</taxon>
        <taxon>Bacillati</taxon>
        <taxon>Cyanobacteriota</taxon>
        <taxon>Cyanophyceae</taxon>
        <taxon>Spirulinales</taxon>
        <taxon>Lusitaniellaceae</taxon>
        <taxon>Lusitaniella</taxon>
    </lineage>
</organism>
<comment type="catalytic activity">
    <reaction evidence="11 13">
        <text>a plastoquinone + NADPH + (n+1) H(+)(in) = a plastoquinol + NADP(+) + n H(+)(out)</text>
        <dbReference type="Rhea" id="RHEA:42612"/>
        <dbReference type="Rhea" id="RHEA-COMP:9561"/>
        <dbReference type="Rhea" id="RHEA-COMP:9562"/>
        <dbReference type="ChEBI" id="CHEBI:15378"/>
        <dbReference type="ChEBI" id="CHEBI:17757"/>
        <dbReference type="ChEBI" id="CHEBI:57783"/>
        <dbReference type="ChEBI" id="CHEBI:58349"/>
        <dbReference type="ChEBI" id="CHEBI:62192"/>
    </reaction>
</comment>
<evidence type="ECO:0000256" key="5">
    <source>
        <dbReference type="ARBA" id="ARBA00022957"/>
    </source>
</evidence>
<evidence type="ECO:0000256" key="1">
    <source>
        <dbReference type="ARBA" id="ARBA00004141"/>
    </source>
</evidence>
<keyword evidence="15" id="KW-1185">Reference proteome</keyword>
<keyword evidence="3 13" id="KW-0874">Quinone</keyword>
<comment type="subcellular location">
    <subcellularLocation>
        <location evidence="13">Cellular thylakoid membrane</location>
        <topology evidence="13">Multi-pass membrane protein</topology>
    </subcellularLocation>
    <subcellularLocation>
        <location evidence="1">Membrane</location>
        <topology evidence="1">Multi-pass membrane protein</topology>
    </subcellularLocation>
</comment>
<evidence type="ECO:0000256" key="11">
    <source>
        <dbReference type="ARBA" id="ARBA00047726"/>
    </source>
</evidence>
<protein>
    <recommendedName>
        <fullName evidence="13">NAD(P)H-quinone oxidoreductase subunit L</fullName>
        <ecNumber evidence="13">7.1.1.-</ecNumber>
    </recommendedName>
    <alternativeName>
        <fullName evidence="13">NAD(P)H dehydrogenase I subunit L</fullName>
        <shortName evidence="13">NDH-1 subunit L</shortName>
        <shortName evidence="13">NDH-L</shortName>
    </alternativeName>
</protein>
<evidence type="ECO:0000256" key="9">
    <source>
        <dbReference type="ARBA" id="ARBA00023078"/>
    </source>
</evidence>
<comment type="similarity">
    <text evidence="13">Belongs to the complex I NdhL subunit family.</text>
</comment>
<dbReference type="GO" id="GO:0016655">
    <property type="term" value="F:oxidoreductase activity, acting on NAD(P)H, quinone or similar compound as acceptor"/>
    <property type="evidence" value="ECO:0007669"/>
    <property type="project" value="UniProtKB-UniRule"/>
</dbReference>
<evidence type="ECO:0000256" key="12">
    <source>
        <dbReference type="ARBA" id="ARBA00048026"/>
    </source>
</evidence>
<evidence type="ECO:0000256" key="10">
    <source>
        <dbReference type="ARBA" id="ARBA00023136"/>
    </source>
</evidence>
<evidence type="ECO:0000256" key="4">
    <source>
        <dbReference type="ARBA" id="ARBA00022857"/>
    </source>
</evidence>
<sequence>MTFLTNLISSAPGTLDLDTLLIAALYLSLSVLYLVILPGGLYLYLQKRWYVVSSFERAFMYFLVFFFFPGLLLLSPFLNLRPKQREVKA</sequence>
<dbReference type="GO" id="GO:0048038">
    <property type="term" value="F:quinone binding"/>
    <property type="evidence" value="ECO:0007669"/>
    <property type="project" value="UniProtKB-KW"/>
</dbReference>
<dbReference type="HAMAP" id="MF_01355">
    <property type="entry name" value="NDH1_NDH1L"/>
    <property type="match status" value="1"/>
</dbReference>
<keyword evidence="4 13" id="KW-0521">NADP</keyword>
<evidence type="ECO:0000256" key="6">
    <source>
        <dbReference type="ARBA" id="ARBA00022967"/>
    </source>
</evidence>
<evidence type="ECO:0000256" key="8">
    <source>
        <dbReference type="ARBA" id="ARBA00023027"/>
    </source>
</evidence>
<dbReference type="AlphaFoldDB" id="A0A8J7B105"/>
<evidence type="ECO:0000256" key="7">
    <source>
        <dbReference type="ARBA" id="ARBA00022989"/>
    </source>
</evidence>
<keyword evidence="10 13" id="KW-0472">Membrane</keyword>
<comment type="caution">
    <text evidence="14">The sequence shown here is derived from an EMBL/GenBank/DDBJ whole genome shotgun (WGS) entry which is preliminary data.</text>
</comment>
<evidence type="ECO:0000313" key="14">
    <source>
        <dbReference type="EMBL" id="MBE9115290.1"/>
    </source>
</evidence>
<name>A0A8J7B105_9CYAN</name>
<keyword evidence="7 13" id="KW-1133">Transmembrane helix</keyword>
<feature type="transmembrane region" description="Helical" evidence="13">
    <location>
        <begin position="57"/>
        <end position="78"/>
    </location>
</feature>
<keyword evidence="5 13" id="KW-0618">Plastoquinone</keyword>
<dbReference type="PANTHER" id="PTHR36727">
    <property type="entry name" value="NAD(P)H-QUINONE OXIDOREDUCTASE SUBUNIT L, CHLOROPLASTIC"/>
    <property type="match status" value="1"/>
</dbReference>
<comment type="function">
    <text evidence="13">NDH-1 shuttles electrons from an unknown electron donor, via FMN and iron-sulfur (Fe-S) centers, to quinones in the respiratory and/or the photosynthetic chain. The immediate electron acceptor for the enzyme in this species is believed to be plastoquinone. Couples the redox reaction to proton translocation, and thus conserves the redox energy in a proton gradient. Cyanobacterial NDH-1 also plays a role in inorganic carbon-concentration.</text>
</comment>
<evidence type="ECO:0000256" key="3">
    <source>
        <dbReference type="ARBA" id="ARBA00022719"/>
    </source>
</evidence>
<keyword evidence="8 13" id="KW-0520">NAD</keyword>
<dbReference type="GO" id="GO:0031676">
    <property type="term" value="C:plasma membrane-derived thylakoid membrane"/>
    <property type="evidence" value="ECO:0007669"/>
    <property type="project" value="UniProtKB-SubCell"/>
</dbReference>
<comment type="subunit">
    <text evidence="13">NDH-1 can be composed of about 15 different subunits; different subcomplexes with different compositions have been identified which probably have different functions.</text>
</comment>
<keyword evidence="9 13" id="KW-0793">Thylakoid</keyword>